<sequence length="129" mass="14714">MNLLHLQTPFHVITSPPSKITVTVTVTPSRHRFTFPPHRHRHSILNLKVVRNSVRVNEVKVMEVDEAEMLLATCITRVLSPALTLELGLERIRDAVNELKLKPKPNCSNGGMYRLQVPIVLEYVRGFNK</sequence>
<comment type="caution">
    <text evidence="1">The sequence shown here is derived from an EMBL/GenBank/DDBJ whole genome shotgun (WGS) entry which is preliminary data.</text>
</comment>
<dbReference type="EMBL" id="BKCJ011148575">
    <property type="protein sequence ID" value="GFC94420.1"/>
    <property type="molecule type" value="Genomic_DNA"/>
</dbReference>
<evidence type="ECO:0000313" key="1">
    <source>
        <dbReference type="EMBL" id="GFC94420.1"/>
    </source>
</evidence>
<name>A0A699SAU6_TANCI</name>
<organism evidence="1">
    <name type="scientific">Tanacetum cinerariifolium</name>
    <name type="common">Dalmatian daisy</name>
    <name type="synonym">Chrysanthemum cinerariifolium</name>
    <dbReference type="NCBI Taxonomy" id="118510"/>
    <lineage>
        <taxon>Eukaryota</taxon>
        <taxon>Viridiplantae</taxon>
        <taxon>Streptophyta</taxon>
        <taxon>Embryophyta</taxon>
        <taxon>Tracheophyta</taxon>
        <taxon>Spermatophyta</taxon>
        <taxon>Magnoliopsida</taxon>
        <taxon>eudicotyledons</taxon>
        <taxon>Gunneridae</taxon>
        <taxon>Pentapetalae</taxon>
        <taxon>asterids</taxon>
        <taxon>campanulids</taxon>
        <taxon>Asterales</taxon>
        <taxon>Asteraceae</taxon>
        <taxon>Asteroideae</taxon>
        <taxon>Anthemideae</taxon>
        <taxon>Anthemidinae</taxon>
        <taxon>Tanacetum</taxon>
    </lineage>
</organism>
<gene>
    <name evidence="1" type="ORF">Tci_866390</name>
</gene>
<proteinExistence type="predicted"/>
<dbReference type="AlphaFoldDB" id="A0A699SAU6"/>
<reference evidence="1" key="1">
    <citation type="journal article" date="2019" name="Sci. Rep.">
        <title>Draft genome of Tanacetum cinerariifolium, the natural source of mosquito coil.</title>
        <authorList>
            <person name="Yamashiro T."/>
            <person name="Shiraishi A."/>
            <person name="Satake H."/>
            <person name="Nakayama K."/>
        </authorList>
    </citation>
    <scope>NUCLEOTIDE SEQUENCE</scope>
</reference>
<protein>
    <submittedName>
        <fullName evidence="1">Protein PHYLLO, chloroplastic isoform X1</fullName>
    </submittedName>
</protein>
<accession>A0A699SAU6</accession>